<protein>
    <submittedName>
        <fullName evidence="2">Uncharacterized protein</fullName>
    </submittedName>
</protein>
<keyword evidence="1" id="KW-1133">Transmembrane helix</keyword>
<sequence length="138" mass="15611">MFRNIVLTKAGDSTLAIAFVVVSLNFNKEFSSEAIMTFLSIILSAILVIIHNLEFKPKKYLNIWVLEISTIFAIIYCFISIISSAYLYKTLSEASLKRIGLFWNAFSFLVVICNIINIGVAYLGTKILKKSNDNQDRD</sequence>
<proteinExistence type="predicted"/>
<evidence type="ECO:0000313" key="3">
    <source>
        <dbReference type="Proteomes" id="UP000631418"/>
    </source>
</evidence>
<keyword evidence="1" id="KW-0812">Transmembrane</keyword>
<organism evidence="2 3">
    <name type="scientific">Clostridium beijerinckii</name>
    <name type="common">Clostridium MP</name>
    <dbReference type="NCBI Taxonomy" id="1520"/>
    <lineage>
        <taxon>Bacteria</taxon>
        <taxon>Bacillati</taxon>
        <taxon>Bacillota</taxon>
        <taxon>Clostridia</taxon>
        <taxon>Eubacteriales</taxon>
        <taxon>Clostridiaceae</taxon>
        <taxon>Clostridium</taxon>
    </lineage>
</organism>
<comment type="caution">
    <text evidence="2">The sequence shown here is derived from an EMBL/GenBank/DDBJ whole genome shotgun (WGS) entry which is preliminary data.</text>
</comment>
<name>A0AAE2RVI3_CLOBE</name>
<feature type="transmembrane region" description="Helical" evidence="1">
    <location>
        <begin position="65"/>
        <end position="88"/>
    </location>
</feature>
<dbReference type="AlphaFoldDB" id="A0AAE2RVI3"/>
<evidence type="ECO:0000313" key="2">
    <source>
        <dbReference type="EMBL" id="MBF7810393.1"/>
    </source>
</evidence>
<keyword evidence="1" id="KW-0472">Membrane</keyword>
<dbReference type="RefSeq" id="WP_012059025.1">
    <property type="nucleotide sequence ID" value="NZ_CP073279.1"/>
</dbReference>
<dbReference type="Proteomes" id="UP000631418">
    <property type="component" value="Unassembled WGS sequence"/>
</dbReference>
<gene>
    <name evidence="2" type="ORF">IS491_17375</name>
</gene>
<feature type="transmembrane region" description="Helical" evidence="1">
    <location>
        <begin position="100"/>
        <end position="123"/>
    </location>
</feature>
<accession>A0AAE2RVI3</accession>
<reference evidence="2" key="1">
    <citation type="submission" date="2020-11" db="EMBL/GenBank/DDBJ databases">
        <authorList>
            <person name="Thieme N."/>
            <person name="Liebl W."/>
            <person name="Zverlov V."/>
        </authorList>
    </citation>
    <scope>NUCLEOTIDE SEQUENCE</scope>
    <source>
        <strain evidence="2">NT08</strain>
    </source>
</reference>
<feature type="transmembrane region" description="Helical" evidence="1">
    <location>
        <begin position="34"/>
        <end position="53"/>
    </location>
</feature>
<dbReference type="EMBL" id="JADOEF010000001">
    <property type="protein sequence ID" value="MBF7810393.1"/>
    <property type="molecule type" value="Genomic_DNA"/>
</dbReference>
<evidence type="ECO:0000256" key="1">
    <source>
        <dbReference type="SAM" id="Phobius"/>
    </source>
</evidence>